<dbReference type="Pfam" id="PF06094">
    <property type="entry name" value="GGACT"/>
    <property type="match status" value="1"/>
</dbReference>
<dbReference type="InterPro" id="IPR036568">
    <property type="entry name" value="GGCT-like_sf"/>
</dbReference>
<dbReference type="InterPro" id="IPR009288">
    <property type="entry name" value="AIG2-like_dom"/>
</dbReference>
<dbReference type="SUPFAM" id="SSF110857">
    <property type="entry name" value="Gamma-glutamyl cyclotransferase-like"/>
    <property type="match status" value="1"/>
</dbReference>
<dbReference type="Gene3D" id="3.10.490.10">
    <property type="entry name" value="Gamma-glutamyl cyclotransferase-like"/>
    <property type="match status" value="1"/>
</dbReference>
<comment type="caution">
    <text evidence="2">The sequence shown here is derived from an EMBL/GenBank/DDBJ whole genome shotgun (WGS) entry which is preliminary data.</text>
</comment>
<reference evidence="2 3" key="1">
    <citation type="submission" date="2018-03" db="EMBL/GenBank/DDBJ databases">
        <title>Actinopolyspora mortivallis from Sahara, screening for active biomolecules.</title>
        <authorList>
            <person name="Selama O."/>
            <person name="Wellington E.M.H."/>
            <person name="Hacene H."/>
        </authorList>
    </citation>
    <scope>NUCLEOTIDE SEQUENCE [LARGE SCALE GENOMIC DNA]</scope>
    <source>
        <strain evidence="2 3">M5A</strain>
    </source>
</reference>
<dbReference type="RefSeq" id="WP_106113173.1">
    <property type="nucleotide sequence ID" value="NZ_PVSR01000007.1"/>
</dbReference>
<dbReference type="InterPro" id="IPR013024">
    <property type="entry name" value="GGCT-like"/>
</dbReference>
<evidence type="ECO:0000313" key="2">
    <source>
        <dbReference type="EMBL" id="PRW63988.1"/>
    </source>
</evidence>
<feature type="domain" description="Gamma-glutamylcyclotransferase AIG2-like" evidence="1">
    <location>
        <begin position="25"/>
        <end position="136"/>
    </location>
</feature>
<protein>
    <recommendedName>
        <fullName evidence="1">Gamma-glutamylcyclotransferase AIG2-like domain-containing protein</fullName>
    </recommendedName>
</protein>
<name>A0A2T0GY05_ACTMO</name>
<dbReference type="AlphaFoldDB" id="A0A2T0GY05"/>
<evidence type="ECO:0000259" key="1">
    <source>
        <dbReference type="Pfam" id="PF06094"/>
    </source>
</evidence>
<dbReference type="EMBL" id="PVSR01000007">
    <property type="protein sequence ID" value="PRW63988.1"/>
    <property type="molecule type" value="Genomic_DNA"/>
</dbReference>
<evidence type="ECO:0000313" key="3">
    <source>
        <dbReference type="Proteomes" id="UP000239352"/>
    </source>
</evidence>
<gene>
    <name evidence="2" type="ORF">CEP50_07285</name>
</gene>
<accession>A0A2T0GY05</accession>
<proteinExistence type="predicted"/>
<organism evidence="2 3">
    <name type="scientific">Actinopolyspora mortivallis</name>
    <dbReference type="NCBI Taxonomy" id="33906"/>
    <lineage>
        <taxon>Bacteria</taxon>
        <taxon>Bacillati</taxon>
        <taxon>Actinomycetota</taxon>
        <taxon>Actinomycetes</taxon>
        <taxon>Actinopolysporales</taxon>
        <taxon>Actinopolysporaceae</taxon>
        <taxon>Actinopolyspora</taxon>
    </lineage>
</organism>
<sequence>MTVGDDPLVPDDPEAPHEDRLTRIAVYGTLRSDSSAADLLRPLVGARERDVLLPGVLYDTGHGYPALVLDASRHGRPPGRGVPAEVYRLHDPATALPILDDYEGPEYERRVLRLAPDRPCWVYLWRAPVTGMTELPGGWPTTR</sequence>
<keyword evidence="3" id="KW-1185">Reference proteome</keyword>
<dbReference type="InParanoid" id="A0A2T0GY05"/>
<dbReference type="CDD" id="cd06661">
    <property type="entry name" value="GGCT_like"/>
    <property type="match status" value="1"/>
</dbReference>
<dbReference type="STRING" id="1050202.GCA_000384035_01590"/>
<dbReference type="Proteomes" id="UP000239352">
    <property type="component" value="Unassembled WGS sequence"/>
</dbReference>